<evidence type="ECO:0000256" key="1">
    <source>
        <dbReference type="SAM" id="MobiDB-lite"/>
    </source>
</evidence>
<evidence type="ECO:0000313" key="6">
    <source>
        <dbReference type="Proteomes" id="UP000271162"/>
    </source>
</evidence>
<dbReference type="EMBL" id="UYSL01020139">
    <property type="protein sequence ID" value="VDL73009.1"/>
    <property type="molecule type" value="Genomic_DNA"/>
</dbReference>
<dbReference type="GO" id="GO:0030992">
    <property type="term" value="C:intraciliary transport particle B"/>
    <property type="evidence" value="ECO:0007669"/>
    <property type="project" value="TreeGrafter"/>
</dbReference>
<organism evidence="7">
    <name type="scientific">Nippostrongylus brasiliensis</name>
    <name type="common">Rat hookworm</name>
    <dbReference type="NCBI Taxonomy" id="27835"/>
    <lineage>
        <taxon>Eukaryota</taxon>
        <taxon>Metazoa</taxon>
        <taxon>Ecdysozoa</taxon>
        <taxon>Nematoda</taxon>
        <taxon>Chromadorea</taxon>
        <taxon>Rhabditida</taxon>
        <taxon>Rhabditina</taxon>
        <taxon>Rhabditomorpha</taxon>
        <taxon>Strongyloidea</taxon>
        <taxon>Heligmosomidae</taxon>
        <taxon>Nippostrongylus</taxon>
    </lineage>
</organism>
<evidence type="ECO:0000313" key="7">
    <source>
        <dbReference type="WBParaSite" id="NBR_0000941901-mRNA-1"/>
    </source>
</evidence>
<dbReference type="InterPro" id="IPR039975">
    <property type="entry name" value="IFT52"/>
</dbReference>
<protein>
    <submittedName>
        <fullName evidence="7">Osm-6 protein (inferred by orthology to a C. elegans protein)</fullName>
    </submittedName>
</protein>
<dbReference type="InterPro" id="IPR048643">
    <property type="entry name" value="Itf52_C"/>
</dbReference>
<feature type="region of interest" description="Disordered" evidence="1">
    <location>
        <begin position="1"/>
        <end position="28"/>
    </location>
</feature>
<sequence>MAPVTSFATNPRYTKDDGRENINETAPKSHEHKIIINQSKKESFTIHSGLRALHRRLRNAWTVETNVDEITDGLFEGVRLFILPHPRAKFNVSEVSASLQVLLSEGGEQNSDTNINFLLEEFGIIVNNGSLNFYLLFTFRLQCPPQVVLFSKSPIVDAVIRSIFYKYFDPKEALISNGVLNRSVAIAAKKNVSNDQQSNSQTISFVYPFGATLSVNRLATPVLSTGSACFPIGRPVVAFHETENTSGRLAVCGSVHMFSDQYIDKEENGKLLEAVLEFLLEGYELNKIDATEPDLSEYVQIPDHVRLSEELKVCLQEADFDMSVISDFMKCFDQSLTSFDLNIWPKVLRAYDQLQVKNEPLTLIVPQFEIPLPPLQPAVFPPNFRELPPPKLELFDLDEMFSSQEVRLAQLTNKCNRYQNSYIAGEETDLEFYIREAGEILGVSSSLPTNERNPKRILEHVLAQLFEFKKLGQVRKERAFYHFLSALNCEGSLQDGDVVNAMLYDVGATQDVEAEEMFSDIEDYDDLQ</sequence>
<proteinExistence type="predicted"/>
<evidence type="ECO:0000313" key="5">
    <source>
        <dbReference type="EMBL" id="VDL73009.1"/>
    </source>
</evidence>
<dbReference type="Proteomes" id="UP000271162">
    <property type="component" value="Unassembled WGS sequence"/>
</dbReference>
<dbReference type="Pfam" id="PF23352">
    <property type="entry name" value="IFT52_central"/>
    <property type="match status" value="1"/>
</dbReference>
<feature type="domain" description="IFT52 GIFT" evidence="4">
    <location>
        <begin position="34"/>
        <end position="290"/>
    </location>
</feature>
<dbReference type="AlphaFoldDB" id="A0A0N4Y1D2"/>
<dbReference type="CDD" id="cd23683">
    <property type="entry name" value="IFT52_CTD"/>
    <property type="match status" value="1"/>
</dbReference>
<name>A0A0N4Y1D2_NIPBR</name>
<dbReference type="GO" id="GO:0005929">
    <property type="term" value="C:cilium"/>
    <property type="evidence" value="ECO:0007669"/>
    <property type="project" value="TreeGrafter"/>
</dbReference>
<evidence type="ECO:0000259" key="4">
    <source>
        <dbReference type="Pfam" id="PF23355"/>
    </source>
</evidence>
<dbReference type="InterPro" id="IPR055460">
    <property type="entry name" value="IFT52_central"/>
</dbReference>
<feature type="domain" description="IFT52 central" evidence="3">
    <location>
        <begin position="307"/>
        <end position="390"/>
    </location>
</feature>
<dbReference type="PANTHER" id="PTHR12969">
    <property type="entry name" value="NGD5/OSM-6/IFT52"/>
    <property type="match status" value="1"/>
</dbReference>
<feature type="domain" description="Intraflagellar transport protein 52 C-terminal" evidence="2">
    <location>
        <begin position="401"/>
        <end position="462"/>
    </location>
</feature>
<dbReference type="GO" id="GO:0005814">
    <property type="term" value="C:centriole"/>
    <property type="evidence" value="ECO:0007669"/>
    <property type="project" value="TreeGrafter"/>
</dbReference>
<dbReference type="InterPro" id="IPR055458">
    <property type="entry name" value="IFT52_GIFT"/>
</dbReference>
<dbReference type="Pfam" id="PF23355">
    <property type="entry name" value="IFT52_GIFT"/>
    <property type="match status" value="1"/>
</dbReference>
<evidence type="ECO:0000259" key="3">
    <source>
        <dbReference type="Pfam" id="PF23352"/>
    </source>
</evidence>
<dbReference type="WBParaSite" id="NBR_0000941901-mRNA-1">
    <property type="protein sequence ID" value="NBR_0000941901-mRNA-1"/>
    <property type="gene ID" value="NBR_0000941901"/>
</dbReference>
<feature type="compositionally biased region" description="Basic and acidic residues" evidence="1">
    <location>
        <begin position="13"/>
        <end position="28"/>
    </location>
</feature>
<dbReference type="GO" id="GO:0042073">
    <property type="term" value="P:intraciliary transport"/>
    <property type="evidence" value="ECO:0007669"/>
    <property type="project" value="TreeGrafter"/>
</dbReference>
<reference evidence="5 6" key="2">
    <citation type="submission" date="2018-11" db="EMBL/GenBank/DDBJ databases">
        <authorList>
            <consortium name="Pathogen Informatics"/>
        </authorList>
    </citation>
    <scope>NUCLEOTIDE SEQUENCE [LARGE SCALE GENOMIC DNA]</scope>
</reference>
<dbReference type="GO" id="GO:0060271">
    <property type="term" value="P:cilium assembly"/>
    <property type="evidence" value="ECO:0007669"/>
    <property type="project" value="TreeGrafter"/>
</dbReference>
<reference evidence="7" key="1">
    <citation type="submission" date="2017-02" db="UniProtKB">
        <authorList>
            <consortium name="WormBaseParasite"/>
        </authorList>
    </citation>
    <scope>IDENTIFICATION</scope>
</reference>
<dbReference type="PANTHER" id="PTHR12969:SF7">
    <property type="entry name" value="INTRAFLAGELLAR TRANSPORT PROTEIN 52 HOMOLOG"/>
    <property type="match status" value="1"/>
</dbReference>
<gene>
    <name evidence="5" type="ORF">NBR_LOCUS9420</name>
</gene>
<keyword evidence="6" id="KW-1185">Reference proteome</keyword>
<dbReference type="OMA" id="ACLHAPD"/>
<dbReference type="Pfam" id="PF21178">
    <property type="entry name" value="Itf52_C"/>
    <property type="match status" value="1"/>
</dbReference>
<feature type="compositionally biased region" description="Polar residues" evidence="1">
    <location>
        <begin position="1"/>
        <end position="12"/>
    </location>
</feature>
<evidence type="ECO:0000259" key="2">
    <source>
        <dbReference type="Pfam" id="PF21178"/>
    </source>
</evidence>
<dbReference type="STRING" id="27835.A0A0N4Y1D2"/>
<dbReference type="Gene3D" id="6.10.250.2800">
    <property type="match status" value="1"/>
</dbReference>
<accession>A0A0N4Y1D2</accession>